<dbReference type="InterPro" id="IPR009492">
    <property type="entry name" value="TniQ"/>
</dbReference>
<evidence type="ECO:0000313" key="2">
    <source>
        <dbReference type="EMBL" id="TCV04606.1"/>
    </source>
</evidence>
<evidence type="ECO:0000259" key="1">
    <source>
        <dbReference type="Pfam" id="PF06527"/>
    </source>
</evidence>
<dbReference type="RefSeq" id="WP_132569408.1">
    <property type="nucleotide sequence ID" value="NZ_CBCSGL010000010.1"/>
</dbReference>
<keyword evidence="3" id="KW-1185">Reference proteome</keyword>
<dbReference type="AlphaFoldDB" id="A0A4R3VGK8"/>
<dbReference type="Pfam" id="PF06527">
    <property type="entry name" value="TniQ"/>
    <property type="match status" value="1"/>
</dbReference>
<protein>
    <submittedName>
        <fullName evidence="2">TniQ protein</fullName>
    </submittedName>
</protein>
<reference evidence="2 3" key="1">
    <citation type="submission" date="2019-03" db="EMBL/GenBank/DDBJ databases">
        <title>Genomic Encyclopedia of Type Strains, Phase IV (KMG-IV): sequencing the most valuable type-strain genomes for metagenomic binning, comparative biology and taxonomic classification.</title>
        <authorList>
            <person name="Goeker M."/>
        </authorList>
    </citation>
    <scope>NUCLEOTIDE SEQUENCE [LARGE SCALE GENOMIC DNA]</scope>
    <source>
        <strain evidence="2 3">DSM 654</strain>
    </source>
</reference>
<comment type="caution">
    <text evidence="2">The sequence shown here is derived from an EMBL/GenBank/DDBJ whole genome shotgun (WGS) entry which is preliminary data.</text>
</comment>
<proteinExistence type="predicted"/>
<feature type="domain" description="TniQ" evidence="1">
    <location>
        <begin position="11"/>
        <end position="134"/>
    </location>
</feature>
<gene>
    <name evidence="2" type="ORF">EV671_1001362</name>
</gene>
<dbReference type="OrthoDB" id="9036115at2"/>
<evidence type="ECO:0000313" key="3">
    <source>
        <dbReference type="Proteomes" id="UP000295110"/>
    </source>
</evidence>
<dbReference type="Proteomes" id="UP000295110">
    <property type="component" value="Unassembled WGS sequence"/>
</dbReference>
<sequence>MAANEPRQLPIPLELGEAESGLGFVVRALRANGVPFDWGVRWLGLQRHRPVDPYEVRRIAWALNVDADLLRSRFVTRDGNAGWVRLAGHRLRRQSASNRLYAKLCPHCVRETGRLRLTWLLRAGVGCPWHGYSLIWRCPRCNQAIAWDRPDVDICRCGFPFRAVRDVPPLEPEVCAWLTWLEEAVCRTSAGPARHLLPQALTHLSVDGAFRIVEALGVHASANASVRSALASASTPPALGAVIARGVARFRTIEADPGSLQQFGSIVNQVALSQLANDFAAPEDHTLAWWLLLALRSGVDPGRTRAGARPKGQLPLFLT</sequence>
<organism evidence="2 3">
    <name type="scientific">Roseateles saccharophilus</name>
    <name type="common">Pseudomonas saccharophila</name>
    <dbReference type="NCBI Taxonomy" id="304"/>
    <lineage>
        <taxon>Bacteria</taxon>
        <taxon>Pseudomonadati</taxon>
        <taxon>Pseudomonadota</taxon>
        <taxon>Betaproteobacteria</taxon>
        <taxon>Burkholderiales</taxon>
        <taxon>Sphaerotilaceae</taxon>
        <taxon>Roseateles</taxon>
    </lineage>
</organism>
<accession>A0A4R3VGK8</accession>
<dbReference type="EMBL" id="SMBU01000001">
    <property type="protein sequence ID" value="TCV04606.1"/>
    <property type="molecule type" value="Genomic_DNA"/>
</dbReference>
<name>A0A4R3VGK8_ROSSA</name>